<dbReference type="Pfam" id="PF16460">
    <property type="entry name" value="Phage_TTP_11"/>
    <property type="match status" value="1"/>
</dbReference>
<dbReference type="InterPro" id="IPR032495">
    <property type="entry name" value="Phage_TTP_11"/>
</dbReference>
<evidence type="ECO:0000313" key="1">
    <source>
        <dbReference type="EMBL" id="SHK68445.1"/>
    </source>
</evidence>
<dbReference type="Gene3D" id="4.10.410.40">
    <property type="match status" value="1"/>
</dbReference>
<accession>A0A1M6UGR0</accession>
<dbReference type="Proteomes" id="UP000184248">
    <property type="component" value="Unassembled WGS sequence"/>
</dbReference>
<evidence type="ECO:0000313" key="2">
    <source>
        <dbReference type="Proteomes" id="UP000184248"/>
    </source>
</evidence>
<reference evidence="2" key="1">
    <citation type="submission" date="2016-11" db="EMBL/GenBank/DDBJ databases">
        <authorList>
            <person name="Varghese N."/>
            <person name="Submissions S."/>
        </authorList>
    </citation>
    <scope>NUCLEOTIDE SEQUENCE [LARGE SCALE GENOMIC DNA]</scope>
    <source>
        <strain evidence="2">ALO Sharm</strain>
    </source>
</reference>
<sequence length="161" mass="17224">MSVLTQGTNIYFLDLTASGGPAVVRVKGATAHNPGGNPAGQIDDTDLDETKAKQYKRGLQDPGQASLTIKADPAEPSHIRLHELLSGPEIVIAVGWADGTDAPEVNTEGNGFNFPNTRTWYTYSAYVADFPFDFQSEALVNTQISLQRSGAGKWIKKGATT</sequence>
<dbReference type="RefSeq" id="WP_064700480.1">
    <property type="nucleotide sequence ID" value="NZ_BDEO01000011.1"/>
</dbReference>
<protein>
    <submittedName>
        <fullName evidence="1">Phage tail tube, TTP, lambda-like</fullName>
    </submittedName>
</protein>
<name>A0A1M6UGR0_9GAMM</name>
<dbReference type="AlphaFoldDB" id="A0A1M6UGR0"/>
<keyword evidence="2" id="KW-1185">Reference proteome</keyword>
<dbReference type="EMBL" id="FRAL01000004">
    <property type="protein sequence ID" value="SHK68445.1"/>
    <property type="molecule type" value="Genomic_DNA"/>
</dbReference>
<proteinExistence type="predicted"/>
<gene>
    <name evidence="1" type="ORF">SAMN05192556_104262</name>
</gene>
<organism evidence="1 2">
    <name type="scientific">Halomonas caseinilytica</name>
    <dbReference type="NCBI Taxonomy" id="438744"/>
    <lineage>
        <taxon>Bacteria</taxon>
        <taxon>Pseudomonadati</taxon>
        <taxon>Pseudomonadota</taxon>
        <taxon>Gammaproteobacteria</taxon>
        <taxon>Oceanospirillales</taxon>
        <taxon>Halomonadaceae</taxon>
        <taxon>Halomonas</taxon>
    </lineage>
</organism>
<dbReference type="OrthoDB" id="6039265at2"/>